<keyword evidence="2" id="KW-0732">Signal</keyword>
<gene>
    <name evidence="3" type="ORF">A3SI_09807</name>
</gene>
<feature type="signal peptide" evidence="2">
    <location>
        <begin position="1"/>
        <end position="19"/>
    </location>
</feature>
<sequence>MTRVLLYLGAFLLVQAADAQGDSSSTKVPLAGKVYASSETEQRPAALLVDGDLNSSWQSTSPFPDAFYASERQNSLLRADWTAPVGIQLAPALDGNLQSFTQNIPVVEGLAEVRFTFPSPEQIHRLGVRLRNVSQPVQIRLQDVQGNTLQTYTYTSGQNFQHLRFAPEQEGVKSLLLSSSAPFGIFEIGTTAALLQEFIGIELTEDQLVTSVDLKHFPGSASASASALFGGLDRDNLQLIQVLDPAYAGTLTVELSEPMLMRFIEIRHTLLPENWRRVSAFHLQAFAEPNEPSLPGTGPGTGQGPEIPAHWDPYAGVYPSLSALPLTTAKLHCQHADQSSCSHHR</sequence>
<comment type="caution">
    <text evidence="3">The sequence shown here is derived from an EMBL/GenBank/DDBJ whole genome shotgun (WGS) entry which is preliminary data.</text>
</comment>
<dbReference type="STRING" id="1189621.A3SI_09807"/>
<evidence type="ECO:0000256" key="2">
    <source>
        <dbReference type="SAM" id="SignalP"/>
    </source>
</evidence>
<evidence type="ECO:0000313" key="4">
    <source>
        <dbReference type="Proteomes" id="UP000005551"/>
    </source>
</evidence>
<accession>I5C3T1</accession>
<feature type="region of interest" description="Disordered" evidence="1">
    <location>
        <begin position="289"/>
        <end position="309"/>
    </location>
</feature>
<keyword evidence="4" id="KW-1185">Reference proteome</keyword>
<reference evidence="3 4" key="1">
    <citation type="submission" date="2012-05" db="EMBL/GenBank/DDBJ databases">
        <title>Genome sequence of Nitritalea halalkaliphila LW7.</title>
        <authorList>
            <person name="Jangir P.K."/>
            <person name="Singh A."/>
            <person name="Shivaji S."/>
            <person name="Sharma R."/>
        </authorList>
    </citation>
    <scope>NUCLEOTIDE SEQUENCE [LARGE SCALE GENOMIC DNA]</scope>
    <source>
        <strain evidence="3 4">LW7</strain>
    </source>
</reference>
<evidence type="ECO:0008006" key="5">
    <source>
        <dbReference type="Google" id="ProtNLM"/>
    </source>
</evidence>
<dbReference type="AlphaFoldDB" id="I5C3T1"/>
<dbReference type="RefSeq" id="WP_009054957.1">
    <property type="nucleotide sequence ID" value="NZ_AJYA01000020.1"/>
</dbReference>
<protein>
    <recommendedName>
        <fullName evidence="5">Discoidin domain-containing protein</fullName>
    </recommendedName>
</protein>
<name>I5C3T1_9BACT</name>
<feature type="chain" id="PRO_5003699921" description="Discoidin domain-containing protein" evidence="2">
    <location>
        <begin position="20"/>
        <end position="345"/>
    </location>
</feature>
<evidence type="ECO:0000256" key="1">
    <source>
        <dbReference type="SAM" id="MobiDB-lite"/>
    </source>
</evidence>
<proteinExistence type="predicted"/>
<evidence type="ECO:0000313" key="3">
    <source>
        <dbReference type="EMBL" id="EIM76483.1"/>
    </source>
</evidence>
<organism evidence="3 4">
    <name type="scientific">Nitritalea halalkaliphila LW7</name>
    <dbReference type="NCBI Taxonomy" id="1189621"/>
    <lineage>
        <taxon>Bacteria</taxon>
        <taxon>Pseudomonadati</taxon>
        <taxon>Bacteroidota</taxon>
        <taxon>Cytophagia</taxon>
        <taxon>Cytophagales</taxon>
        <taxon>Cyclobacteriaceae</taxon>
        <taxon>Nitritalea</taxon>
    </lineage>
</organism>
<dbReference type="EMBL" id="AJYA01000020">
    <property type="protein sequence ID" value="EIM76483.1"/>
    <property type="molecule type" value="Genomic_DNA"/>
</dbReference>
<dbReference type="Proteomes" id="UP000005551">
    <property type="component" value="Unassembled WGS sequence"/>
</dbReference>